<keyword evidence="5" id="KW-0677">Repeat</keyword>
<dbReference type="GO" id="GO:0008270">
    <property type="term" value="F:zinc ion binding"/>
    <property type="evidence" value="ECO:0007669"/>
    <property type="project" value="UniProtKB-KW"/>
</dbReference>
<organism evidence="14 15">
    <name type="scientific">Anopheles minimus</name>
    <dbReference type="NCBI Taxonomy" id="112268"/>
    <lineage>
        <taxon>Eukaryota</taxon>
        <taxon>Metazoa</taxon>
        <taxon>Ecdysozoa</taxon>
        <taxon>Arthropoda</taxon>
        <taxon>Hexapoda</taxon>
        <taxon>Insecta</taxon>
        <taxon>Pterygota</taxon>
        <taxon>Neoptera</taxon>
        <taxon>Endopterygota</taxon>
        <taxon>Diptera</taxon>
        <taxon>Nematocera</taxon>
        <taxon>Culicoidea</taxon>
        <taxon>Culicidae</taxon>
        <taxon>Anophelinae</taxon>
        <taxon>Anopheles</taxon>
    </lineage>
</organism>
<dbReference type="SUPFAM" id="SSF90209">
    <property type="entry name" value="Ran binding protein zinc finger-like"/>
    <property type="match status" value="2"/>
</dbReference>
<dbReference type="GO" id="GO:0005634">
    <property type="term" value="C:nucleus"/>
    <property type="evidence" value="ECO:0007669"/>
    <property type="project" value="UniProtKB-SubCell"/>
</dbReference>
<feature type="domain" description="RanBP2-type" evidence="13">
    <location>
        <begin position="95"/>
        <end position="124"/>
    </location>
</feature>
<dbReference type="STRING" id="112268.A0A182WK20"/>
<comment type="similarity">
    <text evidence="10">Belongs to the ZRANB2 family.</text>
</comment>
<dbReference type="InterPro" id="IPR001876">
    <property type="entry name" value="Znf_RanBP2"/>
</dbReference>
<dbReference type="AlphaFoldDB" id="A0A182WK20"/>
<feature type="region of interest" description="Disordered" evidence="12">
    <location>
        <begin position="1"/>
        <end position="30"/>
    </location>
</feature>
<keyword evidence="8" id="KW-0694">RNA-binding</keyword>
<evidence type="ECO:0000313" key="14">
    <source>
        <dbReference type="EnsemblMetazoa" id="AMIN010732-PA"/>
    </source>
</evidence>
<dbReference type="GO" id="GO:0006396">
    <property type="term" value="P:RNA processing"/>
    <property type="evidence" value="ECO:0007669"/>
    <property type="project" value="InterPro"/>
</dbReference>
<feature type="compositionally biased region" description="Polar residues" evidence="12">
    <location>
        <begin position="255"/>
        <end position="264"/>
    </location>
</feature>
<reference evidence="14" key="2">
    <citation type="submission" date="2020-05" db="UniProtKB">
        <authorList>
            <consortium name="EnsemblMetazoa"/>
        </authorList>
    </citation>
    <scope>IDENTIFICATION</scope>
    <source>
        <strain evidence="14">MINIMUS1</strain>
    </source>
</reference>
<evidence type="ECO:0000256" key="1">
    <source>
        <dbReference type="ARBA" id="ARBA00004123"/>
    </source>
</evidence>
<keyword evidence="15" id="KW-1185">Reference proteome</keyword>
<dbReference type="VEuPathDB" id="VectorBase:AMIN010732"/>
<evidence type="ECO:0000256" key="3">
    <source>
        <dbReference type="ARBA" id="ARBA00022553"/>
    </source>
</evidence>
<dbReference type="GO" id="GO:0001530">
    <property type="term" value="F:lipopolysaccharide binding"/>
    <property type="evidence" value="ECO:0007669"/>
    <property type="project" value="TreeGrafter"/>
</dbReference>
<proteinExistence type="inferred from homology"/>
<dbReference type="PIRSF" id="PIRSF037956">
    <property type="entry name" value="UCP037956_ZnF_Ran"/>
    <property type="match status" value="1"/>
</dbReference>
<feature type="region of interest" description="Disordered" evidence="12">
    <location>
        <begin position="128"/>
        <end position="347"/>
    </location>
</feature>
<accession>A0A182WK20</accession>
<dbReference type="PROSITE" id="PS50199">
    <property type="entry name" value="ZF_RANBP2_2"/>
    <property type="match status" value="2"/>
</dbReference>
<feature type="compositionally biased region" description="Basic and acidic residues" evidence="12">
    <location>
        <begin position="189"/>
        <end position="212"/>
    </location>
</feature>
<keyword evidence="7" id="KW-0862">Zinc</keyword>
<evidence type="ECO:0000259" key="13">
    <source>
        <dbReference type="PROSITE" id="PS50199"/>
    </source>
</evidence>
<dbReference type="Pfam" id="PF00641">
    <property type="entry name" value="Zn_ribbon_RanBP"/>
    <property type="match status" value="2"/>
</dbReference>
<dbReference type="PROSITE" id="PS01358">
    <property type="entry name" value="ZF_RANBP2_1"/>
    <property type="match status" value="2"/>
</dbReference>
<dbReference type="PANTHER" id="PTHR12999:SF17">
    <property type="entry name" value="ZINC FINGER RAN-BINDING DOMAIN-CONTAINING PROTEIN 2"/>
    <property type="match status" value="1"/>
</dbReference>
<dbReference type="PANTHER" id="PTHR12999">
    <property type="entry name" value="ZINC FINGER RAN-BINDING DOMAIN-CONTAINING PROTEIN 2 ZRANB2-RELATED"/>
    <property type="match status" value="1"/>
</dbReference>
<feature type="compositionally biased region" description="Acidic residues" evidence="12">
    <location>
        <begin position="213"/>
        <end position="231"/>
    </location>
</feature>
<evidence type="ECO:0000256" key="4">
    <source>
        <dbReference type="ARBA" id="ARBA00022723"/>
    </source>
</evidence>
<evidence type="ECO:0000256" key="9">
    <source>
        <dbReference type="ARBA" id="ARBA00023242"/>
    </source>
</evidence>
<evidence type="ECO:0000256" key="11">
    <source>
        <dbReference type="PROSITE-ProRule" id="PRU00322"/>
    </source>
</evidence>
<dbReference type="Gene3D" id="4.10.1060.10">
    <property type="entry name" value="Zinc finger, RanBP2-type"/>
    <property type="match status" value="2"/>
</dbReference>
<evidence type="ECO:0000256" key="5">
    <source>
        <dbReference type="ARBA" id="ARBA00022737"/>
    </source>
</evidence>
<comment type="subcellular location">
    <subcellularLocation>
        <location evidence="1">Nucleus</location>
    </subcellularLocation>
</comment>
<feature type="compositionally biased region" description="Low complexity" evidence="12">
    <location>
        <begin position="289"/>
        <end position="301"/>
    </location>
</feature>
<dbReference type="FunFam" id="4.10.1060.10:FF:000004">
    <property type="entry name" value="Zinc finger Ran-binding domain-containing protein 2"/>
    <property type="match status" value="1"/>
</dbReference>
<feature type="compositionally biased region" description="Basic residues" evidence="12">
    <location>
        <begin position="311"/>
        <end position="347"/>
    </location>
</feature>
<dbReference type="GO" id="GO:0003723">
    <property type="term" value="F:RNA binding"/>
    <property type="evidence" value="ECO:0007669"/>
    <property type="project" value="UniProtKB-KW"/>
</dbReference>
<evidence type="ECO:0000256" key="10">
    <source>
        <dbReference type="ARBA" id="ARBA00025731"/>
    </source>
</evidence>
<dbReference type="Proteomes" id="UP000075920">
    <property type="component" value="Unassembled WGS sequence"/>
</dbReference>
<reference evidence="15" key="1">
    <citation type="submission" date="2013-03" db="EMBL/GenBank/DDBJ databases">
        <title>The Genome Sequence of Anopheles minimus MINIMUS1.</title>
        <authorList>
            <consortium name="The Broad Institute Genomics Platform"/>
            <person name="Neafsey D.E."/>
            <person name="Walton C."/>
            <person name="Walker B."/>
            <person name="Young S.K."/>
            <person name="Zeng Q."/>
            <person name="Gargeya S."/>
            <person name="Fitzgerald M."/>
            <person name="Haas B."/>
            <person name="Abouelleil A."/>
            <person name="Allen A.W."/>
            <person name="Alvarado L."/>
            <person name="Arachchi H.M."/>
            <person name="Berlin A.M."/>
            <person name="Chapman S.B."/>
            <person name="Gainer-Dewar J."/>
            <person name="Goldberg J."/>
            <person name="Griggs A."/>
            <person name="Gujja S."/>
            <person name="Hansen M."/>
            <person name="Howarth C."/>
            <person name="Imamovic A."/>
            <person name="Ireland A."/>
            <person name="Larimer J."/>
            <person name="McCowan C."/>
            <person name="Murphy C."/>
            <person name="Pearson M."/>
            <person name="Poon T.W."/>
            <person name="Priest M."/>
            <person name="Roberts A."/>
            <person name="Saif S."/>
            <person name="Shea T."/>
            <person name="Sisk P."/>
            <person name="Sykes S."/>
            <person name="Wortman J."/>
            <person name="Nusbaum C."/>
            <person name="Birren B."/>
        </authorList>
    </citation>
    <scope>NUCLEOTIDE SEQUENCE [LARGE SCALE GENOMIC DNA]</scope>
    <source>
        <strain evidence="15">MINIMUS1</strain>
    </source>
</reference>
<dbReference type="EnsemblMetazoa" id="AMIN010732-RA">
    <property type="protein sequence ID" value="AMIN010732-PA"/>
    <property type="gene ID" value="AMIN010732"/>
</dbReference>
<feature type="region of interest" description="Disordered" evidence="12">
    <location>
        <begin position="46"/>
        <end position="79"/>
    </location>
</feature>
<keyword evidence="4" id="KW-0479">Metal-binding</keyword>
<evidence type="ECO:0000256" key="12">
    <source>
        <dbReference type="SAM" id="MobiDB-lite"/>
    </source>
</evidence>
<evidence type="ECO:0000313" key="15">
    <source>
        <dbReference type="Proteomes" id="UP000075920"/>
    </source>
</evidence>
<dbReference type="SMART" id="SM00547">
    <property type="entry name" value="ZnF_RBZ"/>
    <property type="match status" value="2"/>
</dbReference>
<evidence type="ECO:0000256" key="6">
    <source>
        <dbReference type="ARBA" id="ARBA00022771"/>
    </source>
</evidence>
<protein>
    <recommendedName>
        <fullName evidence="2">Zinc finger Ran-binding domain-containing protein 2</fullName>
    </recommendedName>
</protein>
<feature type="domain" description="RanBP2-type" evidence="13">
    <location>
        <begin position="21"/>
        <end position="52"/>
    </location>
</feature>
<name>A0A182WK20_9DIPT</name>
<sequence>MSSSAGFVKSETDGKRPSNNKNGDWTCPEPDCKNLNFARRNQCNRCGKERPNSGSKNGSTASDSDGGGSSSAGGKKKVGTEIGKAAAEKSRGLFSAEDWQCNKCANVNWARRHTCNICSAPRFCDVEERTGYGGGYNDRGVVEYKDRVESDDEYDEFGRRKKAKGKPKEQASKRAAQRRHSTDSEEEIEQRKNARREPQKRKPTDDDSSDKGNEDDDEEENEDDDDDEDNEDLSKYDLWGSDEEIAAKPAPKAPSTSNHKQAPQQRHRSRSNSRSRSSSLDRRRRSSDQRSSSKSTASTTSHGRSDAKRTSASHRHGRSRSRSYSRSRSRSRSRSPRSYRRNKDRRR</sequence>
<keyword evidence="6 11" id="KW-0863">Zinc-finger</keyword>
<dbReference type="InterPro" id="IPR036443">
    <property type="entry name" value="Znf_RanBP2_sf"/>
</dbReference>
<dbReference type="InterPro" id="IPR017337">
    <property type="entry name" value="ZRANB2"/>
</dbReference>
<evidence type="ECO:0000256" key="8">
    <source>
        <dbReference type="ARBA" id="ARBA00022884"/>
    </source>
</evidence>
<evidence type="ECO:0000256" key="2">
    <source>
        <dbReference type="ARBA" id="ARBA00017543"/>
    </source>
</evidence>
<keyword evidence="3" id="KW-0597">Phosphoprotein</keyword>
<keyword evidence="9" id="KW-0539">Nucleus</keyword>
<evidence type="ECO:0000256" key="7">
    <source>
        <dbReference type="ARBA" id="ARBA00022833"/>
    </source>
</evidence>